<organism evidence="6 7">
    <name type="scientific">Gemmiger gallinarum</name>
    <dbReference type="NCBI Taxonomy" id="2779354"/>
    <lineage>
        <taxon>Bacteria</taxon>
        <taxon>Bacillati</taxon>
        <taxon>Bacillota</taxon>
        <taxon>Clostridia</taxon>
        <taxon>Eubacteriales</taxon>
        <taxon>Gemmiger</taxon>
    </lineage>
</organism>
<dbReference type="PANTHER" id="PTHR46743">
    <property type="entry name" value="TEICHOIC ACIDS EXPORT ATP-BINDING PROTEIN TAGH"/>
    <property type="match status" value="1"/>
</dbReference>
<dbReference type="InterPro" id="IPR015860">
    <property type="entry name" value="ABC_transpr_TagH-like"/>
</dbReference>
<dbReference type="InterPro" id="IPR017871">
    <property type="entry name" value="ABC_transporter-like_CS"/>
</dbReference>
<evidence type="ECO:0000256" key="2">
    <source>
        <dbReference type="ARBA" id="ARBA00022448"/>
    </source>
</evidence>
<evidence type="ECO:0000256" key="4">
    <source>
        <dbReference type="ARBA" id="ARBA00022840"/>
    </source>
</evidence>
<feature type="domain" description="ABC transporter" evidence="5">
    <location>
        <begin position="24"/>
        <end position="248"/>
    </location>
</feature>
<keyword evidence="2" id="KW-0813">Transport</keyword>
<keyword evidence="4 6" id="KW-0067">ATP-binding</keyword>
<dbReference type="PROSITE" id="PS00211">
    <property type="entry name" value="ABC_TRANSPORTER_1"/>
    <property type="match status" value="1"/>
</dbReference>
<dbReference type="Gene3D" id="3.40.50.300">
    <property type="entry name" value="P-loop containing nucleotide triphosphate hydrolases"/>
    <property type="match status" value="1"/>
</dbReference>
<comment type="caution">
    <text evidence="6">The sequence shown here is derived from an EMBL/GenBank/DDBJ whole genome shotgun (WGS) entry which is preliminary data.</text>
</comment>
<evidence type="ECO:0000259" key="5">
    <source>
        <dbReference type="PROSITE" id="PS50893"/>
    </source>
</evidence>
<dbReference type="SUPFAM" id="SSF52540">
    <property type="entry name" value="P-loop containing nucleoside triphosphate hydrolases"/>
    <property type="match status" value="1"/>
</dbReference>
<accession>A0ABR9R2Y0</accession>
<dbReference type="GO" id="GO:0005524">
    <property type="term" value="F:ATP binding"/>
    <property type="evidence" value="ECO:0007669"/>
    <property type="project" value="UniProtKB-KW"/>
</dbReference>
<dbReference type="PANTHER" id="PTHR46743:SF2">
    <property type="entry name" value="TEICHOIC ACIDS EXPORT ATP-BINDING PROTEIN TAGH"/>
    <property type="match status" value="1"/>
</dbReference>
<reference evidence="6 7" key="1">
    <citation type="submission" date="2020-10" db="EMBL/GenBank/DDBJ databases">
        <title>ChiBAC.</title>
        <authorList>
            <person name="Zenner C."/>
            <person name="Hitch T.C.A."/>
            <person name="Clavel T."/>
        </authorList>
    </citation>
    <scope>NUCLEOTIDE SEQUENCE [LARGE SCALE GENOMIC DNA]</scope>
    <source>
        <strain evidence="6 7">DSM 109015</strain>
    </source>
</reference>
<dbReference type="CDD" id="cd03220">
    <property type="entry name" value="ABC_KpsT_Wzt"/>
    <property type="match status" value="1"/>
</dbReference>
<dbReference type="InterPro" id="IPR003593">
    <property type="entry name" value="AAA+_ATPase"/>
</dbReference>
<dbReference type="SMART" id="SM00382">
    <property type="entry name" value="AAA"/>
    <property type="match status" value="1"/>
</dbReference>
<evidence type="ECO:0000313" key="7">
    <source>
        <dbReference type="Proteomes" id="UP000768567"/>
    </source>
</evidence>
<evidence type="ECO:0000256" key="3">
    <source>
        <dbReference type="ARBA" id="ARBA00022741"/>
    </source>
</evidence>
<protein>
    <submittedName>
        <fullName evidence="6">ABC transporter ATP-binding protein</fullName>
    </submittedName>
</protein>
<dbReference type="RefSeq" id="WP_193500870.1">
    <property type="nucleotide sequence ID" value="NZ_JADCKC010000002.1"/>
</dbReference>
<dbReference type="Pfam" id="PF00005">
    <property type="entry name" value="ABC_tran"/>
    <property type="match status" value="1"/>
</dbReference>
<dbReference type="PROSITE" id="PS50893">
    <property type="entry name" value="ABC_TRANSPORTER_2"/>
    <property type="match status" value="1"/>
</dbReference>
<evidence type="ECO:0000313" key="6">
    <source>
        <dbReference type="EMBL" id="MBE5037489.1"/>
    </source>
</evidence>
<keyword evidence="7" id="KW-1185">Reference proteome</keyword>
<sequence length="248" mass="27449">MANIITVDHVSMRFNLAQEKTETLKEYAVKLLRGQLMFNEFYALKDVSFQVERGESVALIGRNGSGKSTMLKVIAGVMYPSQGSVRVNGEIAPMIELGAGFDMELTARENIFLNGAVLGHDRAYMQEHFDSIIDFAELKDFVDVPVKNYSSGMLARLGFAVATEVKADLLVVDEVLGVGDFMFQQKCQKRLADMLAGDTTLLFVSHNSQQVRELCSRAIWLHHGVVRGDGPADEVCTAYETAMQRGEV</sequence>
<gene>
    <name evidence="6" type="ORF">INF35_06805</name>
</gene>
<evidence type="ECO:0000256" key="1">
    <source>
        <dbReference type="ARBA" id="ARBA00005417"/>
    </source>
</evidence>
<name>A0ABR9R2Y0_9FIRM</name>
<dbReference type="InterPro" id="IPR050683">
    <property type="entry name" value="Bact_Polysacc_Export_ATP-bd"/>
</dbReference>
<dbReference type="Proteomes" id="UP000768567">
    <property type="component" value="Unassembled WGS sequence"/>
</dbReference>
<dbReference type="EMBL" id="JADCKC010000002">
    <property type="protein sequence ID" value="MBE5037489.1"/>
    <property type="molecule type" value="Genomic_DNA"/>
</dbReference>
<comment type="similarity">
    <text evidence="1">Belongs to the ABC transporter superfamily.</text>
</comment>
<keyword evidence="3" id="KW-0547">Nucleotide-binding</keyword>
<dbReference type="InterPro" id="IPR003439">
    <property type="entry name" value="ABC_transporter-like_ATP-bd"/>
</dbReference>
<proteinExistence type="inferred from homology"/>
<dbReference type="InterPro" id="IPR027417">
    <property type="entry name" value="P-loop_NTPase"/>
</dbReference>